<evidence type="ECO:0000256" key="7">
    <source>
        <dbReference type="ARBA" id="ARBA00023180"/>
    </source>
</evidence>
<feature type="transmembrane region" description="Helical" evidence="8">
    <location>
        <begin position="342"/>
        <end position="367"/>
    </location>
</feature>
<evidence type="ECO:0000256" key="4">
    <source>
        <dbReference type="ARBA" id="ARBA00022729"/>
    </source>
</evidence>
<dbReference type="GO" id="GO:0038023">
    <property type="term" value="F:signaling receptor activity"/>
    <property type="evidence" value="ECO:0007669"/>
    <property type="project" value="InterPro"/>
</dbReference>
<evidence type="ECO:0000256" key="9">
    <source>
        <dbReference type="SAM" id="SignalP"/>
    </source>
</evidence>
<keyword evidence="5 8" id="KW-0472">Membrane</keyword>
<gene>
    <name evidence="11" type="ORF">WMY93_018906</name>
</gene>
<keyword evidence="8" id="KW-1133">Transmembrane helix</keyword>
<feature type="domain" description="GDNF/GAS1" evidence="10">
    <location>
        <begin position="216"/>
        <end position="313"/>
    </location>
</feature>
<feature type="chain" id="PRO_5043519442" description="GDNF/GAS1 domain-containing protein" evidence="9">
    <location>
        <begin position="22"/>
        <end position="386"/>
    </location>
</feature>
<dbReference type="Proteomes" id="UP001460270">
    <property type="component" value="Unassembled WGS sequence"/>
</dbReference>
<evidence type="ECO:0000313" key="11">
    <source>
        <dbReference type="EMBL" id="KAK7902137.1"/>
    </source>
</evidence>
<dbReference type="Pfam" id="PF02351">
    <property type="entry name" value="GDNF"/>
    <property type="match status" value="2"/>
</dbReference>
<organism evidence="11 12">
    <name type="scientific">Mugilogobius chulae</name>
    <name type="common">yellowstripe goby</name>
    <dbReference type="NCBI Taxonomy" id="88201"/>
    <lineage>
        <taxon>Eukaryota</taxon>
        <taxon>Metazoa</taxon>
        <taxon>Chordata</taxon>
        <taxon>Craniata</taxon>
        <taxon>Vertebrata</taxon>
        <taxon>Euteleostomi</taxon>
        <taxon>Actinopterygii</taxon>
        <taxon>Neopterygii</taxon>
        <taxon>Teleostei</taxon>
        <taxon>Neoteleostei</taxon>
        <taxon>Acanthomorphata</taxon>
        <taxon>Gobiaria</taxon>
        <taxon>Gobiiformes</taxon>
        <taxon>Gobioidei</taxon>
        <taxon>Gobiidae</taxon>
        <taxon>Gobionellinae</taxon>
        <taxon>Mugilogobius</taxon>
    </lineage>
</organism>
<dbReference type="GO" id="GO:0009897">
    <property type="term" value="C:external side of plasma membrane"/>
    <property type="evidence" value="ECO:0007669"/>
    <property type="project" value="TreeGrafter"/>
</dbReference>
<evidence type="ECO:0000256" key="5">
    <source>
        <dbReference type="ARBA" id="ARBA00023136"/>
    </source>
</evidence>
<dbReference type="GO" id="GO:0007169">
    <property type="term" value="P:cell surface receptor protein tyrosine kinase signaling pathway"/>
    <property type="evidence" value="ECO:0007669"/>
    <property type="project" value="UniProtKB-ARBA"/>
</dbReference>
<evidence type="ECO:0000256" key="8">
    <source>
        <dbReference type="SAM" id="Phobius"/>
    </source>
</evidence>
<keyword evidence="4 9" id="KW-0732">Signal</keyword>
<sequence>MKPTWLGAVLIFGFGLPLMCCLTLPTPPCLSAVELCMSDLCLAKTAGSFCEGNAEGCQIKEWVVCNRSLTSVLELFPSLRVCVCEQDTVMCGSIPELLTQCHQKPARQLKGSENDWQSSTLLDLVHDTSGACLESIKLCLGDTVCNRRLAPVLQACLEPNCERDRCQQVTTTFFQAMPPSVARMMVMCHCLDTDETCQRMSSALHSGTCGTEKTNCLHTVTQCARDKGCRTQLSAFQSQCWSFVDPHCKTNPHTEECLSQMKPAFILAAQPECQAAFLGTVSTALHHPCTCEGLLGPDLQTCAMIHQVFHNRTHFTKQRKDSDASTKPPAQSEDVLFELSDYLLSGVACLLLTGIAVLAISVILWLARRRRENKLHSFQKSHTVIL</sequence>
<comment type="caution">
    <text evidence="11">The sequence shown here is derived from an EMBL/GenBank/DDBJ whole genome shotgun (WGS) entry which is preliminary data.</text>
</comment>
<dbReference type="GO" id="GO:0007399">
    <property type="term" value="P:nervous system development"/>
    <property type="evidence" value="ECO:0007669"/>
    <property type="project" value="TreeGrafter"/>
</dbReference>
<name>A0AAW0NW71_9GOBI</name>
<reference evidence="12" key="1">
    <citation type="submission" date="2024-04" db="EMBL/GenBank/DDBJ databases">
        <title>Salinicola lusitanus LLJ914,a marine bacterium isolated from the Okinawa Trough.</title>
        <authorList>
            <person name="Li J."/>
        </authorList>
    </citation>
    <scope>NUCLEOTIDE SEQUENCE [LARGE SCALE GENOMIC DNA]</scope>
</reference>
<protein>
    <recommendedName>
        <fullName evidence="10">GDNF/GAS1 domain-containing protein</fullName>
    </recommendedName>
</protein>
<evidence type="ECO:0000256" key="2">
    <source>
        <dbReference type="ARBA" id="ARBA00005961"/>
    </source>
</evidence>
<dbReference type="GO" id="GO:0043235">
    <property type="term" value="C:receptor complex"/>
    <property type="evidence" value="ECO:0007669"/>
    <property type="project" value="TreeGrafter"/>
</dbReference>
<dbReference type="SUPFAM" id="SSF110035">
    <property type="entry name" value="GDNF receptor-like"/>
    <property type="match status" value="2"/>
</dbReference>
<feature type="domain" description="GDNF/GAS1" evidence="10">
    <location>
        <begin position="132"/>
        <end position="209"/>
    </location>
</feature>
<comment type="subcellular location">
    <subcellularLocation>
        <location evidence="1">Cell membrane</location>
    </subcellularLocation>
</comment>
<dbReference type="InterPro" id="IPR016017">
    <property type="entry name" value="GDNF/GAS1"/>
</dbReference>
<dbReference type="SMART" id="SM00907">
    <property type="entry name" value="GDNF"/>
    <property type="match status" value="2"/>
</dbReference>
<evidence type="ECO:0000256" key="1">
    <source>
        <dbReference type="ARBA" id="ARBA00004236"/>
    </source>
</evidence>
<keyword evidence="6" id="KW-0675">Receptor</keyword>
<keyword evidence="8" id="KW-0812">Transmembrane</keyword>
<proteinExistence type="inferred from homology"/>
<accession>A0AAW0NW71</accession>
<evidence type="ECO:0000256" key="6">
    <source>
        <dbReference type="ARBA" id="ARBA00023170"/>
    </source>
</evidence>
<comment type="similarity">
    <text evidence="2">Belongs to the GDNFR family.</text>
</comment>
<dbReference type="EMBL" id="JBBPFD010000013">
    <property type="protein sequence ID" value="KAK7902137.1"/>
    <property type="molecule type" value="Genomic_DNA"/>
</dbReference>
<keyword evidence="7" id="KW-0325">Glycoprotein</keyword>
<keyword evidence="12" id="KW-1185">Reference proteome</keyword>
<evidence type="ECO:0000256" key="3">
    <source>
        <dbReference type="ARBA" id="ARBA00022475"/>
    </source>
</evidence>
<evidence type="ECO:0000313" key="12">
    <source>
        <dbReference type="Proteomes" id="UP001460270"/>
    </source>
</evidence>
<dbReference type="InterPro" id="IPR003438">
    <property type="entry name" value="GDNF_rcpt"/>
</dbReference>
<keyword evidence="3" id="KW-1003">Cell membrane</keyword>
<feature type="signal peptide" evidence="9">
    <location>
        <begin position="1"/>
        <end position="21"/>
    </location>
</feature>
<dbReference type="AlphaFoldDB" id="A0AAW0NW71"/>
<evidence type="ECO:0000259" key="10">
    <source>
        <dbReference type="SMART" id="SM00907"/>
    </source>
</evidence>
<dbReference type="InterPro" id="IPR037193">
    <property type="entry name" value="GDNF_alpha"/>
</dbReference>
<dbReference type="PANTHER" id="PTHR10269">
    <property type="entry name" value="GDNF RECEPTOR ALPHA"/>
    <property type="match status" value="1"/>
</dbReference>
<dbReference type="PANTHER" id="PTHR10269:SF1">
    <property type="entry name" value="GDNF FAMILY RECEPTOR ALPHA-LIKE"/>
    <property type="match status" value="1"/>
</dbReference>